<feature type="signal peptide" evidence="2">
    <location>
        <begin position="1"/>
        <end position="27"/>
    </location>
</feature>
<reference evidence="3 4" key="1">
    <citation type="submission" date="2015-07" db="EMBL/GenBank/DDBJ databases">
        <title>Genome sequencing of Kibdelosporangium phytohabitans.</title>
        <authorList>
            <person name="Qin S."/>
            <person name="Xing K."/>
        </authorList>
    </citation>
    <scope>NUCLEOTIDE SEQUENCE [LARGE SCALE GENOMIC DNA]</scope>
    <source>
        <strain evidence="3 4">KLBMP1111</strain>
    </source>
</reference>
<gene>
    <name evidence="3" type="ORF">AOZ06_16470</name>
</gene>
<feature type="region of interest" description="Disordered" evidence="1">
    <location>
        <begin position="136"/>
        <end position="183"/>
    </location>
</feature>
<feature type="compositionally biased region" description="Polar residues" evidence="1">
    <location>
        <begin position="136"/>
        <end position="165"/>
    </location>
</feature>
<feature type="region of interest" description="Disordered" evidence="1">
    <location>
        <begin position="40"/>
        <end position="67"/>
    </location>
</feature>
<feature type="chain" id="PRO_5006035740" description="Secreted protein" evidence="2">
    <location>
        <begin position="28"/>
        <end position="197"/>
    </location>
</feature>
<evidence type="ECO:0000256" key="2">
    <source>
        <dbReference type="SAM" id="SignalP"/>
    </source>
</evidence>
<evidence type="ECO:0008006" key="5">
    <source>
        <dbReference type="Google" id="ProtNLM"/>
    </source>
</evidence>
<dbReference type="AlphaFoldDB" id="A0A0N9I1I1"/>
<evidence type="ECO:0000313" key="4">
    <source>
        <dbReference type="Proteomes" id="UP000063699"/>
    </source>
</evidence>
<dbReference type="EMBL" id="CP012752">
    <property type="protein sequence ID" value="ALG08290.1"/>
    <property type="molecule type" value="Genomic_DNA"/>
</dbReference>
<dbReference type="Proteomes" id="UP000063699">
    <property type="component" value="Chromosome"/>
</dbReference>
<feature type="compositionally biased region" description="Low complexity" evidence="1">
    <location>
        <begin position="169"/>
        <end position="178"/>
    </location>
</feature>
<dbReference type="RefSeq" id="WP_054290197.1">
    <property type="nucleotide sequence ID" value="NZ_JADBEI010000002.1"/>
</dbReference>
<sequence>MGLFKKAVIVAALSAAGFAAAGGSAFAGEPADSQDSIKVTAHAKDSDAKKPTHGKKIAHGSDSNDNNVVQQGLVPVNALNNANVSPNLGCVANRPLEDLNAQSLVGLVPVAVDVDELAKQPHINVLSNGNVSTTIEDNSCTSNQGSSQAGDNTHGATGAGSSSNGHAVGNAAGSDNTSGNGGGGLIGSAGHLLGGKK</sequence>
<proteinExistence type="predicted"/>
<evidence type="ECO:0000313" key="3">
    <source>
        <dbReference type="EMBL" id="ALG08290.1"/>
    </source>
</evidence>
<protein>
    <recommendedName>
        <fullName evidence="5">Secreted protein</fullName>
    </recommendedName>
</protein>
<keyword evidence="4" id="KW-1185">Reference proteome</keyword>
<keyword evidence="2" id="KW-0732">Signal</keyword>
<organism evidence="3 4">
    <name type="scientific">Kibdelosporangium phytohabitans</name>
    <dbReference type="NCBI Taxonomy" id="860235"/>
    <lineage>
        <taxon>Bacteria</taxon>
        <taxon>Bacillati</taxon>
        <taxon>Actinomycetota</taxon>
        <taxon>Actinomycetes</taxon>
        <taxon>Pseudonocardiales</taxon>
        <taxon>Pseudonocardiaceae</taxon>
        <taxon>Kibdelosporangium</taxon>
    </lineage>
</organism>
<accession>A0A0N9I1I1</accession>
<dbReference type="KEGG" id="kphy:AOZ06_16470"/>
<name>A0A0N9I1I1_9PSEU</name>
<evidence type="ECO:0000256" key="1">
    <source>
        <dbReference type="SAM" id="MobiDB-lite"/>
    </source>
</evidence>